<sequence length="283" mass="31767">MTEKSDFITLPASFENYKWYKPILVIIATIVMFAIFSGILIAVFSSIYGWNFILSMTHGYEVMNTEMGQIFTDLAVIILIPSLFVATKIVKDRPFSSYSSSRGGWNYKLYFKAMIIPFIIYIIFEAISLAINGAKGTNHFSLLFLFICIVLVPLQCIAEEYIFRGLIMQSFGSWFKNPILVLVIQAIIFAAAHGYNSLGIFEVFVSGLVMGFFAWKTNGLEVGAALHTVNNMIVALTVMFGLEMTSSTAKLNDVILAIVLEIILFAVMYYVGQKTNWFGEIEN</sequence>
<feature type="transmembrane region" description="Helical" evidence="1">
    <location>
        <begin position="143"/>
        <end position="162"/>
    </location>
</feature>
<dbReference type="GO" id="GO:0004175">
    <property type="term" value="F:endopeptidase activity"/>
    <property type="evidence" value="ECO:0007669"/>
    <property type="project" value="UniProtKB-ARBA"/>
</dbReference>
<dbReference type="InterPro" id="IPR003675">
    <property type="entry name" value="Rce1/LyrA-like_dom"/>
</dbReference>
<evidence type="ECO:0000259" key="2">
    <source>
        <dbReference type="Pfam" id="PF02517"/>
    </source>
</evidence>
<dbReference type="AlphaFoldDB" id="A0A0U2V0L2"/>
<evidence type="ECO:0000313" key="4">
    <source>
        <dbReference type="Proteomes" id="UP000067738"/>
    </source>
</evidence>
<keyword evidence="4" id="KW-1185">Reference proteome</keyword>
<keyword evidence="3" id="KW-0378">Hydrolase</keyword>
<dbReference type="EMBL" id="CP011266">
    <property type="protein sequence ID" value="ALT68066.1"/>
    <property type="molecule type" value="Genomic_DNA"/>
</dbReference>
<feature type="transmembrane region" description="Helical" evidence="1">
    <location>
        <begin position="110"/>
        <end position="131"/>
    </location>
</feature>
<dbReference type="OrthoDB" id="77703at2157"/>
<feature type="transmembrane region" description="Helical" evidence="1">
    <location>
        <begin position="174"/>
        <end position="192"/>
    </location>
</feature>
<feature type="transmembrane region" description="Helical" evidence="1">
    <location>
        <begin position="222"/>
        <end position="242"/>
    </location>
</feature>
<keyword evidence="1" id="KW-0472">Membrane</keyword>
<feature type="transmembrane region" description="Helical" evidence="1">
    <location>
        <begin position="70"/>
        <end position="90"/>
    </location>
</feature>
<organism evidence="3 4">
    <name type="scientific">Methanobrevibacter millerae</name>
    <dbReference type="NCBI Taxonomy" id="230361"/>
    <lineage>
        <taxon>Archaea</taxon>
        <taxon>Methanobacteriati</taxon>
        <taxon>Methanobacteriota</taxon>
        <taxon>Methanomada group</taxon>
        <taxon>Methanobacteria</taxon>
        <taxon>Methanobacteriales</taxon>
        <taxon>Methanobacteriaceae</taxon>
        <taxon>Methanobrevibacter</taxon>
    </lineage>
</organism>
<dbReference type="GO" id="GO:0006508">
    <property type="term" value="P:proteolysis"/>
    <property type="evidence" value="ECO:0007669"/>
    <property type="project" value="UniProtKB-KW"/>
</dbReference>
<evidence type="ECO:0000256" key="1">
    <source>
        <dbReference type="SAM" id="Phobius"/>
    </source>
</evidence>
<feature type="transmembrane region" description="Helical" evidence="1">
    <location>
        <begin position="198"/>
        <end position="215"/>
    </location>
</feature>
<dbReference type="KEGG" id="mmil:sm9_0264"/>
<dbReference type="Proteomes" id="UP000067738">
    <property type="component" value="Chromosome"/>
</dbReference>
<keyword evidence="1" id="KW-1133">Transmembrane helix</keyword>
<dbReference type="PATRIC" id="fig|230361.4.peg.277"/>
<dbReference type="RefSeq" id="WP_058738418.1">
    <property type="nucleotide sequence ID" value="NZ_CP011266.1"/>
</dbReference>
<dbReference type="Pfam" id="PF02517">
    <property type="entry name" value="Rce1-like"/>
    <property type="match status" value="1"/>
</dbReference>
<feature type="domain" description="CAAX prenyl protease 2/Lysostaphin resistance protein A-like" evidence="2">
    <location>
        <begin position="143"/>
        <end position="233"/>
    </location>
</feature>
<proteinExistence type="predicted"/>
<gene>
    <name evidence="3" type="ORF">sm9_0264</name>
</gene>
<accession>A0A0U2V0L2</accession>
<dbReference type="GeneID" id="26735240"/>
<dbReference type="GO" id="GO:0080120">
    <property type="term" value="P:CAAX-box protein maturation"/>
    <property type="evidence" value="ECO:0007669"/>
    <property type="project" value="UniProtKB-ARBA"/>
</dbReference>
<evidence type="ECO:0000313" key="3">
    <source>
        <dbReference type="EMBL" id="ALT68066.1"/>
    </source>
</evidence>
<reference evidence="3 4" key="1">
    <citation type="submission" date="2015-04" db="EMBL/GenBank/DDBJ databases">
        <title>The complete genome sequence of the rumen methanogen Methanobrevibacter millerae SM9.</title>
        <authorList>
            <person name="Leahy S.C."/>
            <person name="Kelly W.J."/>
            <person name="Pacheco D.M."/>
            <person name="Li D."/>
            <person name="Altermann E."/>
            <person name="Attwood G.T."/>
        </authorList>
    </citation>
    <scope>NUCLEOTIDE SEQUENCE [LARGE SCALE GENOMIC DNA]</scope>
    <source>
        <strain evidence="3 4">SM9</strain>
    </source>
</reference>
<name>A0A0U2V0L2_9EURY</name>
<feature type="transmembrane region" description="Helical" evidence="1">
    <location>
        <begin position="254"/>
        <end position="272"/>
    </location>
</feature>
<keyword evidence="3" id="KW-0645">Protease</keyword>
<keyword evidence="1" id="KW-0812">Transmembrane</keyword>
<feature type="transmembrane region" description="Helical" evidence="1">
    <location>
        <begin position="23"/>
        <end position="50"/>
    </location>
</feature>
<protein>
    <submittedName>
        <fullName evidence="3">CAAX amino terminal protease family protein</fullName>
    </submittedName>
</protein>